<evidence type="ECO:0000259" key="5">
    <source>
        <dbReference type="PROSITE" id="PS51900"/>
    </source>
</evidence>
<protein>
    <submittedName>
        <fullName evidence="7">Mucin-2-like isoform X1</fullName>
    </submittedName>
</protein>
<feature type="compositionally biased region" description="Low complexity" evidence="3">
    <location>
        <begin position="174"/>
        <end position="186"/>
    </location>
</feature>
<dbReference type="InterPro" id="IPR052925">
    <property type="entry name" value="Phage_Integrase-like_Recomb"/>
</dbReference>
<evidence type="ECO:0000256" key="1">
    <source>
        <dbReference type="ARBA" id="ARBA00023125"/>
    </source>
</evidence>
<feature type="domain" description="Tyr recombinase" evidence="4">
    <location>
        <begin position="291"/>
        <end position="485"/>
    </location>
</feature>
<dbReference type="InterPro" id="IPR011010">
    <property type="entry name" value="DNA_brk_join_enz"/>
</dbReference>
<dbReference type="PANTHER" id="PTHR34605">
    <property type="entry name" value="PHAGE_INTEGRASE DOMAIN-CONTAINING PROTEIN"/>
    <property type="match status" value="1"/>
</dbReference>
<keyword evidence="2" id="KW-0233">DNA recombination</keyword>
<feature type="domain" description="Core-binding (CB)" evidence="5">
    <location>
        <begin position="185"/>
        <end position="267"/>
    </location>
</feature>
<evidence type="ECO:0000256" key="3">
    <source>
        <dbReference type="SAM" id="MobiDB-lite"/>
    </source>
</evidence>
<organism evidence="6 7">
    <name type="scientific">Branchiostoma floridae</name>
    <name type="common">Florida lancelet</name>
    <name type="synonym">Amphioxus</name>
    <dbReference type="NCBI Taxonomy" id="7739"/>
    <lineage>
        <taxon>Eukaryota</taxon>
        <taxon>Metazoa</taxon>
        <taxon>Chordata</taxon>
        <taxon>Cephalochordata</taxon>
        <taxon>Leptocardii</taxon>
        <taxon>Amphioxiformes</taxon>
        <taxon>Branchiostomatidae</taxon>
        <taxon>Branchiostoma</taxon>
    </lineage>
</organism>
<gene>
    <name evidence="7" type="primary">LOC118408051</name>
</gene>
<dbReference type="SUPFAM" id="SSF56349">
    <property type="entry name" value="DNA breaking-rejoining enzymes"/>
    <property type="match status" value="1"/>
</dbReference>
<dbReference type="InterPro" id="IPR044068">
    <property type="entry name" value="CB"/>
</dbReference>
<evidence type="ECO:0000313" key="6">
    <source>
        <dbReference type="Proteomes" id="UP000001554"/>
    </source>
</evidence>
<sequence>MVTSSLITFFYELLDMPPKRKTTETTPKAPKQPRKNNPRNTRKQPPRRTTTTVVPAVTTTPAPVVTTSPVVTTTPTPPVVVTSTTSTSTLPTPALIDAAKTTTPPAVTSTTPISSVVTAALSVPPAITSTTQTVPAVVSALALPPANLDPRQNALAAAILDSPLPTDLPANGQPPHTSSSPPTTASLDQTVNNLLLSSLAPSTLRAYRLAWQQLRTFALQLNGQDTYPPVPTKLLSHFIASLHQNGSAPATITSKLSAIGFLHKLLDLPDPTQSFLIQKLLIAIRKHRTPDGRIPISPTILKSLIDSLPILIASHYDQLLFKAMFLFAFYAMTRISEITTTPNSQHTLHLANLHIPSPAETHAPITVTFSTFKHSTPGQPASIAIQPQPGNLYCPVSSILEYLSLRGNRAGCLFLRSDGNPVSQSYFTKTLKRCVTHVGLDTHNITPHSFRIGAATHAAQQGVPDHLLRSLGRWSSSAYVTYVRP</sequence>
<dbReference type="PROSITE" id="PS51900">
    <property type="entry name" value="CB"/>
    <property type="match status" value="1"/>
</dbReference>
<dbReference type="RefSeq" id="XP_035664562.1">
    <property type="nucleotide sequence ID" value="XM_035808669.1"/>
</dbReference>
<dbReference type="PANTHER" id="PTHR34605:SF3">
    <property type="entry name" value="P CELL-TYPE AGGLUTINATION PROTEIN MAP4-LIKE-RELATED"/>
    <property type="match status" value="1"/>
</dbReference>
<dbReference type="InterPro" id="IPR013762">
    <property type="entry name" value="Integrase-like_cat_sf"/>
</dbReference>
<dbReference type="PROSITE" id="PS51898">
    <property type="entry name" value="TYR_RECOMBINASE"/>
    <property type="match status" value="1"/>
</dbReference>
<proteinExistence type="predicted"/>
<dbReference type="GO" id="GO:0015074">
    <property type="term" value="P:DNA integration"/>
    <property type="evidence" value="ECO:0007669"/>
    <property type="project" value="InterPro"/>
</dbReference>
<dbReference type="Gene3D" id="1.10.443.10">
    <property type="entry name" value="Intergrase catalytic core"/>
    <property type="match status" value="1"/>
</dbReference>
<dbReference type="Pfam" id="PF00589">
    <property type="entry name" value="Phage_integrase"/>
    <property type="match status" value="1"/>
</dbReference>
<name>A0A9J7HVZ6_BRAFL</name>
<dbReference type="OrthoDB" id="415455at2759"/>
<feature type="region of interest" description="Disordered" evidence="3">
    <location>
        <begin position="164"/>
        <end position="186"/>
    </location>
</feature>
<feature type="region of interest" description="Disordered" evidence="3">
    <location>
        <begin position="18"/>
        <end position="53"/>
    </location>
</feature>
<dbReference type="Gene3D" id="1.10.150.130">
    <property type="match status" value="1"/>
</dbReference>
<dbReference type="SUPFAM" id="SSF47823">
    <property type="entry name" value="lambda integrase-like, N-terminal domain"/>
    <property type="match status" value="1"/>
</dbReference>
<dbReference type="GO" id="GO:0006310">
    <property type="term" value="P:DNA recombination"/>
    <property type="evidence" value="ECO:0007669"/>
    <property type="project" value="UniProtKB-KW"/>
</dbReference>
<feature type="compositionally biased region" description="Basic residues" evidence="3">
    <location>
        <begin position="31"/>
        <end position="46"/>
    </location>
</feature>
<reference evidence="7" key="1">
    <citation type="submission" date="2025-08" db="UniProtKB">
        <authorList>
            <consortium name="RefSeq"/>
        </authorList>
    </citation>
    <scope>IDENTIFICATION</scope>
    <source>
        <strain evidence="7">S238N-H82</strain>
        <tissue evidence="7">Testes</tissue>
    </source>
</reference>
<accession>A0A9J7HVZ6</accession>
<keyword evidence="6" id="KW-1185">Reference proteome</keyword>
<evidence type="ECO:0000259" key="4">
    <source>
        <dbReference type="PROSITE" id="PS51898"/>
    </source>
</evidence>
<keyword evidence="1" id="KW-0238">DNA-binding</keyword>
<dbReference type="Proteomes" id="UP000001554">
    <property type="component" value="Unplaced"/>
</dbReference>
<dbReference type="GeneID" id="118408051"/>
<dbReference type="AlphaFoldDB" id="A0A9J7HVZ6"/>
<dbReference type="InterPro" id="IPR002104">
    <property type="entry name" value="Integrase_catalytic"/>
</dbReference>
<evidence type="ECO:0000256" key="2">
    <source>
        <dbReference type="ARBA" id="ARBA00023172"/>
    </source>
</evidence>
<dbReference type="InterPro" id="IPR010998">
    <property type="entry name" value="Integrase_recombinase_N"/>
</dbReference>
<dbReference type="GO" id="GO:0003677">
    <property type="term" value="F:DNA binding"/>
    <property type="evidence" value="ECO:0007669"/>
    <property type="project" value="UniProtKB-KW"/>
</dbReference>
<dbReference type="KEGG" id="bfo:118408051"/>
<evidence type="ECO:0000313" key="7">
    <source>
        <dbReference type="RefSeq" id="XP_035664562.1"/>
    </source>
</evidence>